<reference evidence="2" key="1">
    <citation type="submission" date="2014-11" db="EMBL/GenBank/DDBJ databases">
        <authorList>
            <person name="Amaro Gonzalez C."/>
        </authorList>
    </citation>
    <scope>NUCLEOTIDE SEQUENCE</scope>
</reference>
<reference evidence="2" key="2">
    <citation type="journal article" date="2015" name="Fish Shellfish Immunol.">
        <title>Early steps in the European eel (Anguilla anguilla)-Vibrio vulnificus interaction in the gills: Role of the RtxA13 toxin.</title>
        <authorList>
            <person name="Callol A."/>
            <person name="Pajuelo D."/>
            <person name="Ebbesson L."/>
            <person name="Teles M."/>
            <person name="MacKenzie S."/>
            <person name="Amaro C."/>
        </authorList>
    </citation>
    <scope>NUCLEOTIDE SEQUENCE</scope>
</reference>
<proteinExistence type="predicted"/>
<keyword evidence="1" id="KW-1133">Transmembrane helix</keyword>
<dbReference type="EMBL" id="GBXM01026375">
    <property type="protein sequence ID" value="JAH82202.1"/>
    <property type="molecule type" value="Transcribed_RNA"/>
</dbReference>
<organism evidence="2">
    <name type="scientific">Anguilla anguilla</name>
    <name type="common">European freshwater eel</name>
    <name type="synonym">Muraena anguilla</name>
    <dbReference type="NCBI Taxonomy" id="7936"/>
    <lineage>
        <taxon>Eukaryota</taxon>
        <taxon>Metazoa</taxon>
        <taxon>Chordata</taxon>
        <taxon>Craniata</taxon>
        <taxon>Vertebrata</taxon>
        <taxon>Euteleostomi</taxon>
        <taxon>Actinopterygii</taxon>
        <taxon>Neopterygii</taxon>
        <taxon>Teleostei</taxon>
        <taxon>Anguilliformes</taxon>
        <taxon>Anguillidae</taxon>
        <taxon>Anguilla</taxon>
    </lineage>
</organism>
<feature type="transmembrane region" description="Helical" evidence="1">
    <location>
        <begin position="19"/>
        <end position="38"/>
    </location>
</feature>
<dbReference type="AlphaFoldDB" id="A0A0E9VVV6"/>
<protein>
    <submittedName>
        <fullName evidence="2">Uncharacterized protein</fullName>
    </submittedName>
</protein>
<evidence type="ECO:0000256" key="1">
    <source>
        <dbReference type="SAM" id="Phobius"/>
    </source>
</evidence>
<sequence length="42" mass="4961">MRGSFIITYSMMFIDRHLIAMYGIHWVFTILCLQLPLAGRIM</sequence>
<accession>A0A0E9VVV6</accession>
<keyword evidence="1" id="KW-0812">Transmembrane</keyword>
<evidence type="ECO:0000313" key="2">
    <source>
        <dbReference type="EMBL" id="JAH82202.1"/>
    </source>
</evidence>
<name>A0A0E9VVV6_ANGAN</name>
<keyword evidence="1" id="KW-0472">Membrane</keyword>